<gene>
    <name evidence="1" type="ORF">CY34DRAFT_798205</name>
</gene>
<accession>A0A0D0ADT4</accession>
<dbReference type="AlphaFoldDB" id="A0A0D0ADT4"/>
<protein>
    <submittedName>
        <fullName evidence="1">Unplaced genomic scaffold CY34scaffold_7, whole genome shotgun sequence</fullName>
    </submittedName>
</protein>
<dbReference type="EMBL" id="KN835138">
    <property type="protein sequence ID" value="KIK48390.1"/>
    <property type="molecule type" value="Genomic_DNA"/>
</dbReference>
<reference evidence="2" key="2">
    <citation type="submission" date="2015-01" db="EMBL/GenBank/DDBJ databases">
        <title>Evolutionary Origins and Diversification of the Mycorrhizal Mutualists.</title>
        <authorList>
            <consortium name="DOE Joint Genome Institute"/>
            <consortium name="Mycorrhizal Genomics Consortium"/>
            <person name="Kohler A."/>
            <person name="Kuo A."/>
            <person name="Nagy L.G."/>
            <person name="Floudas D."/>
            <person name="Copeland A."/>
            <person name="Barry K.W."/>
            <person name="Cichocki N."/>
            <person name="Veneault-Fourrey C."/>
            <person name="LaButti K."/>
            <person name="Lindquist E.A."/>
            <person name="Lipzen A."/>
            <person name="Lundell T."/>
            <person name="Morin E."/>
            <person name="Murat C."/>
            <person name="Riley R."/>
            <person name="Ohm R."/>
            <person name="Sun H."/>
            <person name="Tunlid A."/>
            <person name="Henrissat B."/>
            <person name="Grigoriev I.V."/>
            <person name="Hibbett D.S."/>
            <person name="Martin F."/>
        </authorList>
    </citation>
    <scope>NUCLEOTIDE SEQUENCE [LARGE SCALE GENOMIC DNA]</scope>
    <source>
        <strain evidence="2">UH-Slu-Lm8-n1</strain>
    </source>
</reference>
<dbReference type="InParanoid" id="A0A0D0ADT4"/>
<evidence type="ECO:0000313" key="1">
    <source>
        <dbReference type="EMBL" id="KIK48390.1"/>
    </source>
</evidence>
<name>A0A0D0ADT4_9AGAM</name>
<organism evidence="1 2">
    <name type="scientific">Suillus luteus UH-Slu-Lm8-n1</name>
    <dbReference type="NCBI Taxonomy" id="930992"/>
    <lineage>
        <taxon>Eukaryota</taxon>
        <taxon>Fungi</taxon>
        <taxon>Dikarya</taxon>
        <taxon>Basidiomycota</taxon>
        <taxon>Agaricomycotina</taxon>
        <taxon>Agaricomycetes</taxon>
        <taxon>Agaricomycetidae</taxon>
        <taxon>Boletales</taxon>
        <taxon>Suillineae</taxon>
        <taxon>Suillaceae</taxon>
        <taxon>Suillus</taxon>
    </lineage>
</organism>
<dbReference type="Proteomes" id="UP000054485">
    <property type="component" value="Unassembled WGS sequence"/>
</dbReference>
<proteinExistence type="predicted"/>
<evidence type="ECO:0000313" key="2">
    <source>
        <dbReference type="Proteomes" id="UP000054485"/>
    </source>
</evidence>
<keyword evidence="2" id="KW-1185">Reference proteome</keyword>
<sequence length="67" mass="7694">MMIGDALVFPRACVFDLISTYRFSGVHRMPAFRKYTSSSHFAQLCAHRILRSRSRFSIFLALAVLLL</sequence>
<reference evidence="1 2" key="1">
    <citation type="submission" date="2014-04" db="EMBL/GenBank/DDBJ databases">
        <authorList>
            <consortium name="DOE Joint Genome Institute"/>
            <person name="Kuo A."/>
            <person name="Ruytinx J."/>
            <person name="Rineau F."/>
            <person name="Colpaert J."/>
            <person name="Kohler A."/>
            <person name="Nagy L.G."/>
            <person name="Floudas D."/>
            <person name="Copeland A."/>
            <person name="Barry K.W."/>
            <person name="Cichocki N."/>
            <person name="Veneault-Fourrey C."/>
            <person name="LaButti K."/>
            <person name="Lindquist E.A."/>
            <person name="Lipzen A."/>
            <person name="Lundell T."/>
            <person name="Morin E."/>
            <person name="Murat C."/>
            <person name="Sun H."/>
            <person name="Tunlid A."/>
            <person name="Henrissat B."/>
            <person name="Grigoriev I.V."/>
            <person name="Hibbett D.S."/>
            <person name="Martin F."/>
            <person name="Nordberg H.P."/>
            <person name="Cantor M.N."/>
            <person name="Hua S.X."/>
        </authorList>
    </citation>
    <scope>NUCLEOTIDE SEQUENCE [LARGE SCALE GENOMIC DNA]</scope>
    <source>
        <strain evidence="1 2">UH-Slu-Lm8-n1</strain>
    </source>
</reference>
<dbReference type="HOGENOM" id="CLU_2814146_0_0_1"/>